<evidence type="ECO:0000313" key="8">
    <source>
        <dbReference type="EMBL" id="MFD0896683.1"/>
    </source>
</evidence>
<dbReference type="RefSeq" id="WP_137638527.1">
    <property type="nucleotide sequence ID" value="NZ_BJDN01000027.1"/>
</dbReference>
<dbReference type="EMBL" id="JBHTIO010000016">
    <property type="protein sequence ID" value="MFD0896683.1"/>
    <property type="molecule type" value="Genomic_DNA"/>
</dbReference>
<evidence type="ECO:0000313" key="9">
    <source>
        <dbReference type="Proteomes" id="UP001597104"/>
    </source>
</evidence>
<feature type="domain" description="Polysaccharide chain length determinant N-terminal" evidence="7">
    <location>
        <begin position="4"/>
        <end position="66"/>
    </location>
</feature>
<accession>A0ABW3ECK8</accession>
<evidence type="ECO:0000256" key="1">
    <source>
        <dbReference type="ARBA" id="ARBA00004651"/>
    </source>
</evidence>
<dbReference type="Pfam" id="PF02706">
    <property type="entry name" value="Wzz"/>
    <property type="match status" value="1"/>
</dbReference>
<evidence type="ECO:0000259" key="7">
    <source>
        <dbReference type="Pfam" id="PF02706"/>
    </source>
</evidence>
<comment type="subcellular location">
    <subcellularLocation>
        <location evidence="1">Cell membrane</location>
        <topology evidence="1">Multi-pass membrane protein</topology>
    </subcellularLocation>
</comment>
<sequence>MLEFNSLLALLKRHWRLISITTIIALSLSILLTFFIAKPKYDSTVDVLTTDVSTTNEPNPSIALPSIINNLPRKKEVKLKRT</sequence>
<keyword evidence="4 6" id="KW-1133">Transmembrane helix</keyword>
<evidence type="ECO:0000256" key="3">
    <source>
        <dbReference type="ARBA" id="ARBA00022692"/>
    </source>
</evidence>
<comment type="caution">
    <text evidence="8">The sequence shown here is derived from an EMBL/GenBank/DDBJ whole genome shotgun (WGS) entry which is preliminary data.</text>
</comment>
<keyword evidence="2" id="KW-1003">Cell membrane</keyword>
<evidence type="ECO:0000256" key="5">
    <source>
        <dbReference type="ARBA" id="ARBA00023136"/>
    </source>
</evidence>
<organism evidence="8 9">
    <name type="scientific">Loigolactobacillus binensis</name>
    <dbReference type="NCBI Taxonomy" id="2559922"/>
    <lineage>
        <taxon>Bacteria</taxon>
        <taxon>Bacillati</taxon>
        <taxon>Bacillota</taxon>
        <taxon>Bacilli</taxon>
        <taxon>Lactobacillales</taxon>
        <taxon>Lactobacillaceae</taxon>
        <taxon>Loigolactobacillus</taxon>
    </lineage>
</organism>
<proteinExistence type="predicted"/>
<dbReference type="Proteomes" id="UP001597104">
    <property type="component" value="Unassembled WGS sequence"/>
</dbReference>
<keyword evidence="9" id="KW-1185">Reference proteome</keyword>
<keyword evidence="3 6" id="KW-0812">Transmembrane</keyword>
<name>A0ABW3ECK8_9LACO</name>
<dbReference type="InterPro" id="IPR003856">
    <property type="entry name" value="LPS_length_determ_N"/>
</dbReference>
<feature type="transmembrane region" description="Helical" evidence="6">
    <location>
        <begin position="15"/>
        <end position="37"/>
    </location>
</feature>
<gene>
    <name evidence="8" type="ORF">ACFQZ7_02905</name>
</gene>
<evidence type="ECO:0000256" key="2">
    <source>
        <dbReference type="ARBA" id="ARBA00022475"/>
    </source>
</evidence>
<protein>
    <submittedName>
        <fullName evidence="8">Wzz/FepE/Etk N-terminal domain-containing protein</fullName>
    </submittedName>
</protein>
<keyword evidence="5 6" id="KW-0472">Membrane</keyword>
<evidence type="ECO:0000256" key="4">
    <source>
        <dbReference type="ARBA" id="ARBA00022989"/>
    </source>
</evidence>
<reference evidence="9" key="1">
    <citation type="journal article" date="2019" name="Int. J. Syst. Evol. Microbiol.">
        <title>The Global Catalogue of Microorganisms (GCM) 10K type strain sequencing project: providing services to taxonomists for standard genome sequencing and annotation.</title>
        <authorList>
            <consortium name="The Broad Institute Genomics Platform"/>
            <consortium name="The Broad Institute Genome Sequencing Center for Infectious Disease"/>
            <person name="Wu L."/>
            <person name="Ma J."/>
        </authorList>
    </citation>
    <scope>NUCLEOTIDE SEQUENCE [LARGE SCALE GENOMIC DNA]</scope>
    <source>
        <strain evidence="9">CCM 8925</strain>
    </source>
</reference>
<evidence type="ECO:0000256" key="6">
    <source>
        <dbReference type="SAM" id="Phobius"/>
    </source>
</evidence>